<protein>
    <submittedName>
        <fullName evidence="1">Uncharacterized protein</fullName>
    </submittedName>
</protein>
<evidence type="ECO:0000313" key="1">
    <source>
        <dbReference type="EMBL" id="KAI4869665.1"/>
    </source>
</evidence>
<name>A0ACB9ZCX3_9PEZI</name>
<reference evidence="1 2" key="1">
    <citation type="journal article" date="2022" name="New Phytol.">
        <title>Ecological generalism drives hyperdiversity of secondary metabolite gene clusters in xylarialean endophytes.</title>
        <authorList>
            <person name="Franco M.E.E."/>
            <person name="Wisecaver J.H."/>
            <person name="Arnold A.E."/>
            <person name="Ju Y.M."/>
            <person name="Slot J.C."/>
            <person name="Ahrendt S."/>
            <person name="Moore L.P."/>
            <person name="Eastman K.E."/>
            <person name="Scott K."/>
            <person name="Konkel Z."/>
            <person name="Mondo S.J."/>
            <person name="Kuo A."/>
            <person name="Hayes R.D."/>
            <person name="Haridas S."/>
            <person name="Andreopoulos B."/>
            <person name="Riley R."/>
            <person name="LaButti K."/>
            <person name="Pangilinan J."/>
            <person name="Lipzen A."/>
            <person name="Amirebrahimi M."/>
            <person name="Yan J."/>
            <person name="Adam C."/>
            <person name="Keymanesh K."/>
            <person name="Ng V."/>
            <person name="Louie K."/>
            <person name="Northen T."/>
            <person name="Drula E."/>
            <person name="Henrissat B."/>
            <person name="Hsieh H.M."/>
            <person name="Youens-Clark K."/>
            <person name="Lutzoni F."/>
            <person name="Miadlikowska J."/>
            <person name="Eastwood D.C."/>
            <person name="Hamelin R.C."/>
            <person name="Grigoriev I.V."/>
            <person name="U'Ren J.M."/>
        </authorList>
    </citation>
    <scope>NUCLEOTIDE SEQUENCE [LARGE SCALE GENOMIC DNA]</scope>
    <source>
        <strain evidence="1 2">CBS 119005</strain>
    </source>
</reference>
<evidence type="ECO:0000313" key="2">
    <source>
        <dbReference type="Proteomes" id="UP001497700"/>
    </source>
</evidence>
<comment type="caution">
    <text evidence="1">The sequence shown here is derived from an EMBL/GenBank/DDBJ whole genome shotgun (WGS) entry which is preliminary data.</text>
</comment>
<gene>
    <name evidence="1" type="ORF">F4820DRAFT_471264</name>
</gene>
<accession>A0ACB9ZCX3</accession>
<organism evidence="1 2">
    <name type="scientific">Hypoxylon rubiginosum</name>
    <dbReference type="NCBI Taxonomy" id="110542"/>
    <lineage>
        <taxon>Eukaryota</taxon>
        <taxon>Fungi</taxon>
        <taxon>Dikarya</taxon>
        <taxon>Ascomycota</taxon>
        <taxon>Pezizomycotina</taxon>
        <taxon>Sordariomycetes</taxon>
        <taxon>Xylariomycetidae</taxon>
        <taxon>Xylariales</taxon>
        <taxon>Hypoxylaceae</taxon>
        <taxon>Hypoxylon</taxon>
    </lineage>
</organism>
<dbReference type="Proteomes" id="UP001497700">
    <property type="component" value="Unassembled WGS sequence"/>
</dbReference>
<sequence>MEMEMNPQEKKQALSYLFAGRSPTSSSPISQQSCYSPPAHSPSATPDNEEPTTPQTIHVPTHEERFKHLALLASDLPDFWVCEACATLHAVDQWDLPRSPRIRTCPLILKEWNREVYGGPARLDHRHVALDHRHVQLALKYMRTKDVKYRGYLRALLQPQRKREFRPFEGLSEEPSYLKVEYSTHPKIVEGPDGRLRFLLRSTWRYRYTCKNVVGRMSRECLGDLAICPHTEFCDEEYRSMYYGGDDGGHTFNPMLEDAVDEALEIAQVDRLKDNDGVRGRCPWCPTDFEVRAALDHIEVRAWQDMGAEGPPTDPAWRAHVAADHRCSRDGDGDVAPVQKREPDSVRGLFEARQKTRLRRPGAWHIVSRMRRVWAGSAPDRRVDTSYGRGGGAVALKGVRS</sequence>
<keyword evidence="2" id="KW-1185">Reference proteome</keyword>
<proteinExistence type="predicted"/>
<dbReference type="EMBL" id="MU393428">
    <property type="protein sequence ID" value="KAI4869665.1"/>
    <property type="molecule type" value="Genomic_DNA"/>
</dbReference>